<keyword evidence="7" id="KW-0315">Glutamine amidotransferase</keyword>
<dbReference type="SUPFAM" id="SSF56235">
    <property type="entry name" value="N-terminal nucleophile aminohydrolases (Ntn hydrolases)"/>
    <property type="match status" value="1"/>
</dbReference>
<keyword evidence="6" id="KW-0061">Asparagine biosynthesis</keyword>
<comment type="catalytic activity">
    <reaction evidence="8">
        <text>L-aspartate + L-glutamine + ATP + H2O = L-asparagine + L-glutamate + AMP + diphosphate + H(+)</text>
        <dbReference type="Rhea" id="RHEA:12228"/>
        <dbReference type="ChEBI" id="CHEBI:15377"/>
        <dbReference type="ChEBI" id="CHEBI:15378"/>
        <dbReference type="ChEBI" id="CHEBI:29985"/>
        <dbReference type="ChEBI" id="CHEBI:29991"/>
        <dbReference type="ChEBI" id="CHEBI:30616"/>
        <dbReference type="ChEBI" id="CHEBI:33019"/>
        <dbReference type="ChEBI" id="CHEBI:58048"/>
        <dbReference type="ChEBI" id="CHEBI:58359"/>
        <dbReference type="ChEBI" id="CHEBI:456215"/>
        <dbReference type="EC" id="6.3.5.4"/>
    </reaction>
</comment>
<proteinExistence type="inferred from homology"/>
<sequence>MCGFCGVTGATPLEEAEVDWVREATGLLAHRGPDDEGRYTGEGVALGFRRLAIVDPSEAGHQPMMSADGRYRMVYNGEIYNAPRLAAELKAKGVELRSSSDSEVLLELFALYGPACLDRVRGMFAFAVWDAEERTLFAARDPFGIKPFYYRMDGTSLRFASEKKALVRPGAHGPVDPDSVRRFLSLQYVPGPGTMSPRIRVLPPGHQLSYGPDGELRVRRYHSHVFRPAAAARPDTGRRIREALEDSVAAHLRSDVPVGSFLSGGVDSAVVCALAATHDSSLQTFTVGFGREGYSEIEHAVATADALGVKSNPYFIGAEEFATRLPEILAQFDEPFADAAAVALWFLAREARKQVKVVLSGEGADELFGGYHVYRGTGEGYLGADLVYEPSELSLVTPLTGGSADELAAPLRERARKAGWDPVTLRQSVDLALWLPGDILTKADRMTMAHGLELRVPFLDREVLAAAETLAYSEKISPDTTKSALREAVADLVPPEVARRPKLGFPVPIRFWLRDELYDFAEAVLTEAEIGEYLHRETALTMLRDYRRGDDFDWRRLWVLVCFAVWHRIHVEGVDPRRFG</sequence>
<dbReference type="CDD" id="cd00712">
    <property type="entry name" value="AsnB"/>
    <property type="match status" value="1"/>
</dbReference>
<evidence type="ECO:0000256" key="7">
    <source>
        <dbReference type="ARBA" id="ARBA00022962"/>
    </source>
</evidence>
<dbReference type="Pfam" id="PF13537">
    <property type="entry name" value="GATase_7"/>
    <property type="match status" value="1"/>
</dbReference>
<dbReference type="Proteomes" id="UP000656548">
    <property type="component" value="Unassembled WGS sequence"/>
</dbReference>
<protein>
    <recommendedName>
        <fullName evidence="3">asparagine synthase (glutamine-hydrolyzing)</fullName>
        <ecNumber evidence="3">6.3.5.4</ecNumber>
    </recommendedName>
</protein>
<dbReference type="SUPFAM" id="SSF52402">
    <property type="entry name" value="Adenine nucleotide alpha hydrolases-like"/>
    <property type="match status" value="1"/>
</dbReference>
<keyword evidence="4" id="KW-0547">Nucleotide-binding</keyword>
<dbReference type="NCBIfam" id="TIGR01536">
    <property type="entry name" value="asn_synth_AEB"/>
    <property type="match status" value="1"/>
</dbReference>
<evidence type="ECO:0000256" key="5">
    <source>
        <dbReference type="ARBA" id="ARBA00022840"/>
    </source>
</evidence>
<keyword evidence="5" id="KW-0067">ATP-binding</keyword>
<evidence type="ECO:0000256" key="2">
    <source>
        <dbReference type="ARBA" id="ARBA00005752"/>
    </source>
</evidence>
<comment type="pathway">
    <text evidence="1">Amino-acid biosynthesis; L-asparagine biosynthesis; L-asparagine from L-aspartate (L-Gln route): step 1/1.</text>
</comment>
<gene>
    <name evidence="10" type="ORF">H4W30_001388</name>
</gene>
<evidence type="ECO:0000256" key="1">
    <source>
        <dbReference type="ARBA" id="ARBA00005187"/>
    </source>
</evidence>
<dbReference type="InterPro" id="IPR001962">
    <property type="entry name" value="Asn_synthase"/>
</dbReference>
<dbReference type="InterPro" id="IPR033738">
    <property type="entry name" value="AsnB_N"/>
</dbReference>
<keyword evidence="11" id="KW-1185">Reference proteome</keyword>
<dbReference type="InterPro" id="IPR017932">
    <property type="entry name" value="GATase_2_dom"/>
</dbReference>
<keyword evidence="6" id="KW-0028">Amino-acid biosynthesis</keyword>
<dbReference type="InterPro" id="IPR006426">
    <property type="entry name" value="Asn_synth_AEB"/>
</dbReference>
<organism evidence="10 11">
    <name type="scientific">Amycolatopsis roodepoortensis</name>
    <dbReference type="NCBI Taxonomy" id="700274"/>
    <lineage>
        <taxon>Bacteria</taxon>
        <taxon>Bacillati</taxon>
        <taxon>Actinomycetota</taxon>
        <taxon>Actinomycetes</taxon>
        <taxon>Pseudonocardiales</taxon>
        <taxon>Pseudonocardiaceae</taxon>
        <taxon>Amycolatopsis</taxon>
    </lineage>
</organism>
<name>A0ABR9L174_9PSEU</name>
<evidence type="ECO:0000313" key="11">
    <source>
        <dbReference type="Proteomes" id="UP000656548"/>
    </source>
</evidence>
<keyword evidence="10" id="KW-0436">Ligase</keyword>
<dbReference type="PIRSF" id="PIRSF001589">
    <property type="entry name" value="Asn_synthetase_glu-h"/>
    <property type="match status" value="1"/>
</dbReference>
<evidence type="ECO:0000313" key="10">
    <source>
        <dbReference type="EMBL" id="MBE1574359.1"/>
    </source>
</evidence>
<dbReference type="GO" id="GO:0004066">
    <property type="term" value="F:asparagine synthase (glutamine-hydrolyzing) activity"/>
    <property type="evidence" value="ECO:0007669"/>
    <property type="project" value="UniProtKB-EC"/>
</dbReference>
<feature type="domain" description="Glutamine amidotransferase type-2" evidence="9">
    <location>
        <begin position="2"/>
        <end position="213"/>
    </location>
</feature>
<dbReference type="EC" id="6.3.5.4" evidence="3"/>
<dbReference type="Pfam" id="PF00733">
    <property type="entry name" value="Asn_synthase"/>
    <property type="match status" value="1"/>
</dbReference>
<dbReference type="InterPro" id="IPR051786">
    <property type="entry name" value="ASN_synthetase/amidase"/>
</dbReference>
<evidence type="ECO:0000256" key="4">
    <source>
        <dbReference type="ARBA" id="ARBA00022741"/>
    </source>
</evidence>
<comment type="caution">
    <text evidence="10">The sequence shown here is derived from an EMBL/GenBank/DDBJ whole genome shotgun (WGS) entry which is preliminary data.</text>
</comment>
<evidence type="ECO:0000256" key="3">
    <source>
        <dbReference type="ARBA" id="ARBA00012737"/>
    </source>
</evidence>
<accession>A0ABR9L174</accession>
<dbReference type="PANTHER" id="PTHR43284:SF1">
    <property type="entry name" value="ASPARAGINE SYNTHETASE"/>
    <property type="match status" value="1"/>
</dbReference>
<dbReference type="CDD" id="cd01991">
    <property type="entry name" value="Asn_synthase_B_C"/>
    <property type="match status" value="1"/>
</dbReference>
<evidence type="ECO:0000256" key="8">
    <source>
        <dbReference type="ARBA" id="ARBA00048741"/>
    </source>
</evidence>
<dbReference type="PANTHER" id="PTHR43284">
    <property type="entry name" value="ASPARAGINE SYNTHETASE (GLUTAMINE-HYDROLYZING)"/>
    <property type="match status" value="1"/>
</dbReference>
<evidence type="ECO:0000256" key="6">
    <source>
        <dbReference type="ARBA" id="ARBA00022888"/>
    </source>
</evidence>
<evidence type="ECO:0000259" key="9">
    <source>
        <dbReference type="PROSITE" id="PS51278"/>
    </source>
</evidence>
<comment type="similarity">
    <text evidence="2">Belongs to the asparagine synthetase family.</text>
</comment>
<reference evidence="10 11" key="1">
    <citation type="submission" date="2020-10" db="EMBL/GenBank/DDBJ databases">
        <title>Sequencing the genomes of 1000 actinobacteria strains.</title>
        <authorList>
            <person name="Klenk H.-P."/>
        </authorList>
    </citation>
    <scope>NUCLEOTIDE SEQUENCE [LARGE SCALE GENOMIC DNA]</scope>
    <source>
        <strain evidence="10 11">DSM 46661</strain>
    </source>
</reference>
<dbReference type="PROSITE" id="PS51278">
    <property type="entry name" value="GATASE_TYPE_2"/>
    <property type="match status" value="1"/>
</dbReference>
<dbReference type="Gene3D" id="3.40.50.620">
    <property type="entry name" value="HUPs"/>
    <property type="match status" value="1"/>
</dbReference>
<dbReference type="InterPro" id="IPR014729">
    <property type="entry name" value="Rossmann-like_a/b/a_fold"/>
</dbReference>
<dbReference type="EMBL" id="JADBEJ010000001">
    <property type="protein sequence ID" value="MBE1574359.1"/>
    <property type="molecule type" value="Genomic_DNA"/>
</dbReference>
<dbReference type="Gene3D" id="3.60.20.10">
    <property type="entry name" value="Glutamine Phosphoribosylpyrophosphate, subunit 1, domain 1"/>
    <property type="match status" value="1"/>
</dbReference>
<dbReference type="InterPro" id="IPR029055">
    <property type="entry name" value="Ntn_hydrolases_N"/>
</dbReference>
<dbReference type="RefSeq" id="WP_192741999.1">
    <property type="nucleotide sequence ID" value="NZ_JADBEJ010000001.1"/>
</dbReference>